<evidence type="ECO:0000259" key="2">
    <source>
        <dbReference type="Pfam" id="PF20167"/>
    </source>
</evidence>
<evidence type="ECO:0000313" key="3">
    <source>
        <dbReference type="EMBL" id="QCD93555.1"/>
    </source>
</evidence>
<dbReference type="Proteomes" id="UP000501690">
    <property type="component" value="Linkage Group LG5"/>
</dbReference>
<dbReference type="Pfam" id="PF20167">
    <property type="entry name" value="Transposase_32"/>
    <property type="match status" value="1"/>
</dbReference>
<dbReference type="InterPro" id="IPR046796">
    <property type="entry name" value="Transposase_32_dom"/>
</dbReference>
<accession>A0A4D6LXV0</accession>
<reference evidence="3 4" key="1">
    <citation type="submission" date="2019-04" db="EMBL/GenBank/DDBJ databases">
        <title>An improved genome assembly and genetic linkage map for asparagus bean, Vigna unguiculata ssp. sesquipedialis.</title>
        <authorList>
            <person name="Xia Q."/>
            <person name="Zhang R."/>
            <person name="Dong Y."/>
        </authorList>
    </citation>
    <scope>NUCLEOTIDE SEQUENCE [LARGE SCALE GENOMIC DNA]</scope>
    <source>
        <tissue evidence="3">Leaf</tissue>
    </source>
</reference>
<sequence length="298" mass="33223">MAPPKTAAAGKKKRLTCGSSSHAPQPDYMETEFVENYDQHRFSSEDAAKRFVEIVSRGLIPERKVKLNLGEYDEFRLKLDRRKWHRVLGDLPNEIDETLVKEFYANAYQQVRIGPRQAKVCGKTIKYDKRTLNTFLRTTCAPPGHDTPYSALMSGQKDFYEIVSVLCLPGHTFVLCVNGTPVRLLWKHLTSLAQMWNMDVGALISQDIAYTVDAANVNLGFPAIITALCREKGLVSDAHVLLSLASPLDKKFFHKNYTNKAVDAPALAPARQPRDGLAPAHQPRRAQPISAGLHLSGV</sequence>
<dbReference type="AlphaFoldDB" id="A0A4D6LXV0"/>
<organism evidence="3 4">
    <name type="scientific">Vigna unguiculata</name>
    <name type="common">Cowpea</name>
    <dbReference type="NCBI Taxonomy" id="3917"/>
    <lineage>
        <taxon>Eukaryota</taxon>
        <taxon>Viridiplantae</taxon>
        <taxon>Streptophyta</taxon>
        <taxon>Embryophyta</taxon>
        <taxon>Tracheophyta</taxon>
        <taxon>Spermatophyta</taxon>
        <taxon>Magnoliopsida</taxon>
        <taxon>eudicotyledons</taxon>
        <taxon>Gunneridae</taxon>
        <taxon>Pentapetalae</taxon>
        <taxon>rosids</taxon>
        <taxon>fabids</taxon>
        <taxon>Fabales</taxon>
        <taxon>Fabaceae</taxon>
        <taxon>Papilionoideae</taxon>
        <taxon>50 kb inversion clade</taxon>
        <taxon>NPAAA clade</taxon>
        <taxon>indigoferoid/millettioid clade</taxon>
        <taxon>Phaseoleae</taxon>
        <taxon>Vigna</taxon>
    </lineage>
</organism>
<evidence type="ECO:0000256" key="1">
    <source>
        <dbReference type="SAM" id="MobiDB-lite"/>
    </source>
</evidence>
<gene>
    <name evidence="3" type="ORF">DEO72_LG5g1630</name>
</gene>
<feature type="region of interest" description="Disordered" evidence="1">
    <location>
        <begin position="1"/>
        <end position="26"/>
    </location>
</feature>
<keyword evidence="4" id="KW-1185">Reference proteome</keyword>
<dbReference type="EMBL" id="CP039349">
    <property type="protein sequence ID" value="QCD93555.1"/>
    <property type="molecule type" value="Genomic_DNA"/>
</dbReference>
<feature type="domain" description="Putative plant transposon protein" evidence="2">
    <location>
        <begin position="81"/>
        <end position="233"/>
    </location>
</feature>
<evidence type="ECO:0000313" key="4">
    <source>
        <dbReference type="Proteomes" id="UP000501690"/>
    </source>
</evidence>
<name>A0A4D6LXV0_VIGUN</name>
<proteinExistence type="predicted"/>
<protein>
    <recommendedName>
        <fullName evidence="2">Putative plant transposon protein domain-containing protein</fullName>
    </recommendedName>
</protein>